<dbReference type="RefSeq" id="XP_047738336.1">
    <property type="nucleotide sequence ID" value="XM_047882380.1"/>
</dbReference>
<sequence>MFGEGDSAGGGVMLRDLHCFFPGDLNSFTRKPLFVLVDSDNSSVFGNLAPIVFGNLAPMFGQPLVLLMSPQDSPHHFHEEHQRGNLFTLFLHCPLMGLCLVSSVCDVPMLLWEKCQALVDRFIAEASRLVSRSRNNDPAYIQFFSDDFLRLLTLRFTFCATVLRAHRAFKGGSQYPRCSPSLPEGEVLGHPALHSLVLEIATGLEVAHLFNDAHVDNSNTSAPQRHD</sequence>
<name>A0A979FPC3_HYAAZ</name>
<evidence type="ECO:0000313" key="2">
    <source>
        <dbReference type="RefSeq" id="XP_047738336.1"/>
    </source>
</evidence>
<dbReference type="GO" id="GO:0006351">
    <property type="term" value="P:DNA-templated transcription"/>
    <property type="evidence" value="ECO:0007669"/>
    <property type="project" value="InterPro"/>
</dbReference>
<accession>A0A979FPC3</accession>
<dbReference type="InterPro" id="IPR022709">
    <property type="entry name" value="SCAI"/>
</dbReference>
<dbReference type="OrthoDB" id="525027at2759"/>
<dbReference type="PANTHER" id="PTHR21243">
    <property type="entry name" value="PROTEIN SCAI"/>
    <property type="match status" value="1"/>
</dbReference>
<dbReference type="KEGG" id="hazt:125178502"/>
<gene>
    <name evidence="2" type="primary">LOC125178502</name>
</gene>
<dbReference type="AlphaFoldDB" id="A0A979FPC3"/>
<dbReference type="OMA" id="FFSEWGE"/>
<evidence type="ECO:0000313" key="1">
    <source>
        <dbReference type="Proteomes" id="UP000694843"/>
    </source>
</evidence>
<proteinExistence type="predicted"/>
<dbReference type="Proteomes" id="UP000694843">
    <property type="component" value="Unplaced"/>
</dbReference>
<reference evidence="2" key="1">
    <citation type="submission" date="2025-08" db="UniProtKB">
        <authorList>
            <consortium name="RefSeq"/>
        </authorList>
    </citation>
    <scope>IDENTIFICATION</scope>
    <source>
        <tissue evidence="2">Whole organism</tissue>
    </source>
</reference>
<dbReference type="GeneID" id="125178502"/>
<dbReference type="Pfam" id="PF12070">
    <property type="entry name" value="SCAI"/>
    <property type="match status" value="1"/>
</dbReference>
<dbReference type="GO" id="GO:0003714">
    <property type="term" value="F:transcription corepressor activity"/>
    <property type="evidence" value="ECO:0007669"/>
    <property type="project" value="InterPro"/>
</dbReference>
<keyword evidence="1" id="KW-1185">Reference proteome</keyword>
<organism evidence="1 2">
    <name type="scientific">Hyalella azteca</name>
    <name type="common">Amphipod</name>
    <dbReference type="NCBI Taxonomy" id="294128"/>
    <lineage>
        <taxon>Eukaryota</taxon>
        <taxon>Metazoa</taxon>
        <taxon>Ecdysozoa</taxon>
        <taxon>Arthropoda</taxon>
        <taxon>Crustacea</taxon>
        <taxon>Multicrustacea</taxon>
        <taxon>Malacostraca</taxon>
        <taxon>Eumalacostraca</taxon>
        <taxon>Peracarida</taxon>
        <taxon>Amphipoda</taxon>
        <taxon>Senticaudata</taxon>
        <taxon>Talitrida</taxon>
        <taxon>Talitroidea</taxon>
        <taxon>Hyalellidae</taxon>
        <taxon>Hyalella</taxon>
    </lineage>
</organism>
<protein>
    <submittedName>
        <fullName evidence="2">Protein SCAI-like</fullName>
    </submittedName>
</protein>